<dbReference type="EMBL" id="WLCG01000007">
    <property type="protein sequence ID" value="MTB64563.1"/>
    <property type="molecule type" value="Genomic_DNA"/>
</dbReference>
<evidence type="ECO:0000313" key="1">
    <source>
        <dbReference type="EMBL" id="MTB64563.1"/>
    </source>
</evidence>
<dbReference type="RefSeq" id="WP_154608417.1">
    <property type="nucleotide sequence ID" value="NZ_CP072115.1"/>
</dbReference>
<evidence type="ECO:0000313" key="4">
    <source>
        <dbReference type="Proteomes" id="UP000435423"/>
    </source>
</evidence>
<dbReference type="AlphaFoldDB" id="A0A6I4RFC1"/>
<gene>
    <name evidence="1" type="ORF">GGG87_06100</name>
    <name evidence="2" type="ORF">GGH11_06135</name>
</gene>
<reference evidence="1 3" key="2">
    <citation type="submission" date="2019-11" db="EMBL/GenBank/DDBJ databases">
        <title>Streptococcis sp. isolated from the respiratory tract of Marmot.</title>
        <authorList>
            <person name="Zhang G."/>
        </authorList>
    </citation>
    <scope>NUCLEOTIDE SEQUENCE [LARGE SCALE GENOMIC DNA]</scope>
    <source>
        <strain evidence="1">Zg-86</strain>
        <strain evidence="3">zg-86</strain>
    </source>
</reference>
<organism evidence="2 4">
    <name type="scientific">Streptococcus zhangguiae</name>
    <dbReference type="NCBI Taxonomy" id="2664091"/>
    <lineage>
        <taxon>Bacteria</taxon>
        <taxon>Bacillati</taxon>
        <taxon>Bacillota</taxon>
        <taxon>Bacilli</taxon>
        <taxon>Lactobacillales</taxon>
        <taxon>Streptococcaceae</taxon>
        <taxon>Streptococcus</taxon>
    </lineage>
</organism>
<evidence type="ECO:0000313" key="3">
    <source>
        <dbReference type="Proteomes" id="UP000435060"/>
    </source>
</evidence>
<dbReference type="EMBL" id="WUBJ01000006">
    <property type="protein sequence ID" value="MWV56550.1"/>
    <property type="molecule type" value="Genomic_DNA"/>
</dbReference>
<sequence length="82" mass="9498">MKKLLVVILLVGISFVSIFHFIKPSLEKPINTKFIPFGKVDFSDDYDDYNSDYDTDDSDDITSQFGNFIKNHKTPFSKTIER</sequence>
<name>A0A6I4RFC1_9STRE</name>
<dbReference type="Proteomes" id="UP000435423">
    <property type="component" value="Unassembled WGS sequence"/>
</dbReference>
<protein>
    <submittedName>
        <fullName evidence="2">Uncharacterized protein</fullName>
    </submittedName>
</protein>
<evidence type="ECO:0000313" key="2">
    <source>
        <dbReference type="EMBL" id="MWV56550.1"/>
    </source>
</evidence>
<accession>A0A6I4RFC1</accession>
<comment type="caution">
    <text evidence="2">The sequence shown here is derived from an EMBL/GenBank/DDBJ whole genome shotgun (WGS) entry which is preliminary data.</text>
</comment>
<reference evidence="2 4" key="1">
    <citation type="submission" date="2019-10" db="EMBL/GenBank/DDBJ databases">
        <title>Streptococcis sp, isolated from the respiratory tract of Marmot.</title>
        <authorList>
            <person name="Zhang G."/>
        </authorList>
    </citation>
    <scope>NUCLEOTIDE SEQUENCE [LARGE SCALE GENOMIC DNA]</scope>
    <source>
        <strain evidence="2">Zg-70</strain>
        <strain evidence="4">zg-70</strain>
    </source>
</reference>
<keyword evidence="3" id="KW-1185">Reference proteome</keyword>
<dbReference type="Proteomes" id="UP000435060">
    <property type="component" value="Unassembled WGS sequence"/>
</dbReference>
<proteinExistence type="predicted"/>